<comment type="caution">
    <text evidence="2">The sequence shown here is derived from an EMBL/GenBank/DDBJ whole genome shotgun (WGS) entry which is preliminary data.</text>
</comment>
<dbReference type="OrthoDB" id="6494244at2759"/>
<dbReference type="PANTHER" id="PTHR47272">
    <property type="entry name" value="DDE_TNP_1_7 DOMAIN-CONTAINING PROTEIN"/>
    <property type="match status" value="1"/>
</dbReference>
<protein>
    <recommendedName>
        <fullName evidence="1">PiggyBac transposable element-derived protein domain-containing protein</fullName>
    </recommendedName>
</protein>
<dbReference type="EMBL" id="JABSTR010000004">
    <property type="protein sequence ID" value="KAH9367078.1"/>
    <property type="molecule type" value="Genomic_DNA"/>
</dbReference>
<dbReference type="PANTHER" id="PTHR47272:SF1">
    <property type="entry name" value="PIGGYBAC TRANSPOSABLE ELEMENT-DERIVED PROTEIN 3-LIKE"/>
    <property type="match status" value="1"/>
</dbReference>
<evidence type="ECO:0000259" key="1">
    <source>
        <dbReference type="Pfam" id="PF13843"/>
    </source>
</evidence>
<dbReference type="OMA" id="TTHADNH"/>
<dbReference type="AlphaFoldDB" id="A0A9J6FLJ2"/>
<sequence length="372" mass="42869">MSRNCFEAIHQCLHMNDNRQAKPRGTDGYDPLFKVCPILDLLKQNMRKAAPEQRQSIDEHIIPFKGRSTLKQYLKSKPHKWGYKVFTRASSSEIIPDFVIYEGKGTTSEHGFGISGNVVIDLVQYLQRPVNHKLYFENWFTSLQLVDELKARGFHSVGTVKVDQTEKCPLATEAILKSQGRGSVDFRTDEKSGIEVIKWKDNSCVVLVSSYAGVQPTDTCKRCSTKEQRTIGVSRPFAVKEYNIVMGGVDLADMLIELYRTDHKSKKWYMRIFFWFIDVSVMNGWLLYKRHCLQLDIKKKLPLLTFRAQIDQALALVNAKPQKRNSTTAARSHQAPARKIMRPLPPRPVLDVRHDGTHPWPQYGDKKTRWKF</sequence>
<gene>
    <name evidence="2" type="ORF">HPB48_021743</name>
</gene>
<feature type="domain" description="PiggyBac transposable element-derived protein" evidence="1">
    <location>
        <begin position="1"/>
        <end position="285"/>
    </location>
</feature>
<reference evidence="2 3" key="1">
    <citation type="journal article" date="2020" name="Cell">
        <title>Large-Scale Comparative Analyses of Tick Genomes Elucidate Their Genetic Diversity and Vector Capacities.</title>
        <authorList>
            <consortium name="Tick Genome and Microbiome Consortium (TIGMIC)"/>
            <person name="Jia N."/>
            <person name="Wang J."/>
            <person name="Shi W."/>
            <person name="Du L."/>
            <person name="Sun Y."/>
            <person name="Zhan W."/>
            <person name="Jiang J.F."/>
            <person name="Wang Q."/>
            <person name="Zhang B."/>
            <person name="Ji P."/>
            <person name="Bell-Sakyi L."/>
            <person name="Cui X.M."/>
            <person name="Yuan T.T."/>
            <person name="Jiang B.G."/>
            <person name="Yang W.F."/>
            <person name="Lam T.T."/>
            <person name="Chang Q.C."/>
            <person name="Ding S.J."/>
            <person name="Wang X.J."/>
            <person name="Zhu J.G."/>
            <person name="Ruan X.D."/>
            <person name="Zhao L."/>
            <person name="Wei J.T."/>
            <person name="Ye R.Z."/>
            <person name="Que T.C."/>
            <person name="Du C.H."/>
            <person name="Zhou Y.H."/>
            <person name="Cheng J.X."/>
            <person name="Dai P.F."/>
            <person name="Guo W.B."/>
            <person name="Han X.H."/>
            <person name="Huang E.J."/>
            <person name="Li L.F."/>
            <person name="Wei W."/>
            <person name="Gao Y.C."/>
            <person name="Liu J.Z."/>
            <person name="Shao H.Z."/>
            <person name="Wang X."/>
            <person name="Wang C.C."/>
            <person name="Yang T.C."/>
            <person name="Huo Q.B."/>
            <person name="Li W."/>
            <person name="Chen H.Y."/>
            <person name="Chen S.E."/>
            <person name="Zhou L.G."/>
            <person name="Ni X.B."/>
            <person name="Tian J.H."/>
            <person name="Sheng Y."/>
            <person name="Liu T."/>
            <person name="Pan Y.S."/>
            <person name="Xia L.Y."/>
            <person name="Li J."/>
            <person name="Zhao F."/>
            <person name="Cao W.C."/>
        </authorList>
    </citation>
    <scope>NUCLEOTIDE SEQUENCE [LARGE SCALE GENOMIC DNA]</scope>
    <source>
        <strain evidence="2">HaeL-2018</strain>
    </source>
</reference>
<dbReference type="InterPro" id="IPR029526">
    <property type="entry name" value="PGBD"/>
</dbReference>
<dbReference type="Pfam" id="PF13843">
    <property type="entry name" value="DDE_Tnp_1_7"/>
    <property type="match status" value="1"/>
</dbReference>
<evidence type="ECO:0000313" key="2">
    <source>
        <dbReference type="EMBL" id="KAH9367078.1"/>
    </source>
</evidence>
<dbReference type="Proteomes" id="UP000821853">
    <property type="component" value="Chromosome 2"/>
</dbReference>
<keyword evidence="3" id="KW-1185">Reference proteome</keyword>
<accession>A0A9J6FLJ2</accession>
<dbReference type="VEuPathDB" id="VectorBase:HLOH_042267"/>
<organism evidence="2 3">
    <name type="scientific">Haemaphysalis longicornis</name>
    <name type="common">Bush tick</name>
    <dbReference type="NCBI Taxonomy" id="44386"/>
    <lineage>
        <taxon>Eukaryota</taxon>
        <taxon>Metazoa</taxon>
        <taxon>Ecdysozoa</taxon>
        <taxon>Arthropoda</taxon>
        <taxon>Chelicerata</taxon>
        <taxon>Arachnida</taxon>
        <taxon>Acari</taxon>
        <taxon>Parasitiformes</taxon>
        <taxon>Ixodida</taxon>
        <taxon>Ixodoidea</taxon>
        <taxon>Ixodidae</taxon>
        <taxon>Haemaphysalinae</taxon>
        <taxon>Haemaphysalis</taxon>
    </lineage>
</organism>
<evidence type="ECO:0000313" key="3">
    <source>
        <dbReference type="Proteomes" id="UP000821853"/>
    </source>
</evidence>
<proteinExistence type="predicted"/>
<name>A0A9J6FLJ2_HAELO</name>